<reference evidence="1 2" key="1">
    <citation type="submission" date="2019-02" db="EMBL/GenBank/DDBJ databases">
        <title>Opniocepnalus argus genome.</title>
        <authorList>
            <person name="Zhou C."/>
            <person name="Xiao S."/>
        </authorList>
    </citation>
    <scope>NUCLEOTIDE SEQUENCE [LARGE SCALE GENOMIC DNA]</scope>
    <source>
        <strain evidence="1">OARG1902GOOAL</strain>
        <tissue evidence="1">Muscle</tissue>
    </source>
</reference>
<evidence type="ECO:0000313" key="1">
    <source>
        <dbReference type="EMBL" id="KAF3705381.1"/>
    </source>
</evidence>
<dbReference type="AlphaFoldDB" id="A0A6G1QRR5"/>
<evidence type="ECO:0000313" key="2">
    <source>
        <dbReference type="Proteomes" id="UP000503349"/>
    </source>
</evidence>
<keyword evidence="2" id="KW-1185">Reference proteome</keyword>
<organism evidence="1 2">
    <name type="scientific">Channa argus</name>
    <name type="common">Northern snakehead</name>
    <name type="synonym">Ophicephalus argus</name>
    <dbReference type="NCBI Taxonomy" id="215402"/>
    <lineage>
        <taxon>Eukaryota</taxon>
        <taxon>Metazoa</taxon>
        <taxon>Chordata</taxon>
        <taxon>Craniata</taxon>
        <taxon>Vertebrata</taxon>
        <taxon>Euteleostomi</taxon>
        <taxon>Actinopterygii</taxon>
        <taxon>Neopterygii</taxon>
        <taxon>Teleostei</taxon>
        <taxon>Neoteleostei</taxon>
        <taxon>Acanthomorphata</taxon>
        <taxon>Anabantaria</taxon>
        <taxon>Anabantiformes</taxon>
        <taxon>Channoidei</taxon>
        <taxon>Channidae</taxon>
        <taxon>Channa</taxon>
    </lineage>
</organism>
<proteinExistence type="predicted"/>
<dbReference type="Proteomes" id="UP000503349">
    <property type="component" value="Chromosome 21"/>
</dbReference>
<reference evidence="2" key="2">
    <citation type="submission" date="2019-02" db="EMBL/GenBank/DDBJ databases">
        <title>Opniocepnalus argus Var Kimnra genome.</title>
        <authorList>
            <person name="Zhou C."/>
            <person name="Xiao S."/>
        </authorList>
    </citation>
    <scope>NUCLEOTIDE SEQUENCE [LARGE SCALE GENOMIC DNA]</scope>
</reference>
<sequence>MQLESPADPQHQLWDGLALARCPADNLVIQSALCPLLHTPDSTSLMSPSVYVQTQATSPEGSRRRFMRTSRSPVSFCARYWFLVF</sequence>
<name>A0A6G1QRR5_CHAAH</name>
<protein>
    <submittedName>
        <fullName evidence="1">Uncharacterized protein</fullName>
    </submittedName>
</protein>
<dbReference type="EMBL" id="CM015732">
    <property type="protein sequence ID" value="KAF3705381.1"/>
    <property type="molecule type" value="Genomic_DNA"/>
</dbReference>
<accession>A0A6G1QRR5</accession>
<gene>
    <name evidence="1" type="ORF">EXN66_Car021072</name>
</gene>